<evidence type="ECO:0000256" key="2">
    <source>
        <dbReference type="ARBA" id="ARBA00022755"/>
    </source>
</evidence>
<dbReference type="InterPro" id="IPR003135">
    <property type="entry name" value="ATP-grasp_carboxylate-amine"/>
</dbReference>
<name>A0A2A2SFW0_9SPHN</name>
<dbReference type="SUPFAM" id="SSF52440">
    <property type="entry name" value="PreATP-grasp domain"/>
    <property type="match status" value="1"/>
</dbReference>
<feature type="binding site" evidence="4">
    <location>
        <begin position="149"/>
        <end position="155"/>
    </location>
    <ligand>
        <name>ATP</name>
        <dbReference type="ChEBI" id="CHEBI:30616"/>
    </ligand>
</feature>
<comment type="pathway">
    <text evidence="4 5">Purine metabolism; IMP biosynthesis via de novo pathway; 5-amino-1-(5-phospho-D-ribosyl)imidazole-4-carboxylate from 5-amino-1-(5-phospho-D-ribosyl)imidazole (N5-CAIR route): step 1/2.</text>
</comment>
<evidence type="ECO:0000313" key="9">
    <source>
        <dbReference type="Proteomes" id="UP000218151"/>
    </source>
</evidence>
<sequence length="370" mass="39771">MIPPGSTVGILGGGQLGRMLAVAAAQLGYRTHVYAPEASGPATEVAAEWTQGRFEDADAMRAFAAKVDIATYEFENVDPHAVAYLSGRVAVAPSARSLEISHYRPAEKTVVAELGGRTAEWRPVDGPDALRRAVDEIGAPAILKTTLFGYDGKGQARLDEPADAEAAWSAIGRPHPIEHGVPAILERRVDFRAEFSVVLARSAAGEVAVYDTPENVHRDGILHTSTVPASPLVLDQAPDAIALATRVAERLGHIGVLTCEFFATEDGPVFNEMAPRVHNSGHWTIEGAVTSQFENHIRAICGLPLGSTARTGDRVVMENLIGHEADRWPDLLRDPAAHLHLYGKRDAKPGRKMGHATWVERPLTGSKPPR</sequence>
<dbReference type="GO" id="GO:0034028">
    <property type="term" value="F:5-(carboxyamino)imidazole ribonucleotide synthase activity"/>
    <property type="evidence" value="ECO:0007669"/>
    <property type="project" value="UniProtKB-UniRule"/>
</dbReference>
<dbReference type="NCBIfam" id="NF004679">
    <property type="entry name" value="PRK06019.1-5"/>
    <property type="match status" value="1"/>
</dbReference>
<dbReference type="GO" id="GO:0005524">
    <property type="term" value="F:ATP binding"/>
    <property type="evidence" value="ECO:0007669"/>
    <property type="project" value="UniProtKB-UniRule"/>
</dbReference>
<comment type="caution">
    <text evidence="8">The sequence shown here is derived from an EMBL/GenBank/DDBJ whole genome shotgun (WGS) entry which is preliminary data.</text>
</comment>
<dbReference type="InterPro" id="IPR016185">
    <property type="entry name" value="PreATP-grasp_dom_sf"/>
</dbReference>
<feature type="binding site" evidence="4">
    <location>
        <position position="194"/>
    </location>
    <ligand>
        <name>ATP</name>
        <dbReference type="ChEBI" id="CHEBI:30616"/>
    </ligand>
</feature>
<accession>A0A2A2SFW0</accession>
<evidence type="ECO:0000256" key="5">
    <source>
        <dbReference type="RuleBase" id="RU361200"/>
    </source>
</evidence>
<dbReference type="PROSITE" id="PS50975">
    <property type="entry name" value="ATP_GRASP"/>
    <property type="match status" value="1"/>
</dbReference>
<dbReference type="SUPFAM" id="SSF51246">
    <property type="entry name" value="Rudiment single hybrid motif"/>
    <property type="match status" value="1"/>
</dbReference>
<dbReference type="Pfam" id="PF22660">
    <property type="entry name" value="RS_preATP-grasp-like"/>
    <property type="match status" value="1"/>
</dbReference>
<dbReference type="InterPro" id="IPR040686">
    <property type="entry name" value="PurK_C"/>
</dbReference>
<feature type="binding site" evidence="4">
    <location>
        <position position="104"/>
    </location>
    <ligand>
        <name>ATP</name>
        <dbReference type="ChEBI" id="CHEBI:30616"/>
    </ligand>
</feature>
<feature type="binding site" evidence="4">
    <location>
        <position position="217"/>
    </location>
    <ligand>
        <name>ATP</name>
        <dbReference type="ChEBI" id="CHEBI:30616"/>
    </ligand>
</feature>
<evidence type="ECO:0000259" key="7">
    <source>
        <dbReference type="PROSITE" id="PS50975"/>
    </source>
</evidence>
<proteinExistence type="inferred from homology"/>
<feature type="binding site" evidence="4">
    <location>
        <begin position="186"/>
        <end position="189"/>
    </location>
    <ligand>
        <name>ATP</name>
        <dbReference type="ChEBI" id="CHEBI:30616"/>
    </ligand>
</feature>
<comment type="catalytic activity">
    <reaction evidence="4 5">
        <text>5-amino-1-(5-phospho-beta-D-ribosyl)imidazole + hydrogencarbonate + ATP = 5-carboxyamino-1-(5-phospho-D-ribosyl)imidazole + ADP + phosphate + 2 H(+)</text>
        <dbReference type="Rhea" id="RHEA:19317"/>
        <dbReference type="ChEBI" id="CHEBI:15378"/>
        <dbReference type="ChEBI" id="CHEBI:17544"/>
        <dbReference type="ChEBI" id="CHEBI:30616"/>
        <dbReference type="ChEBI" id="CHEBI:43474"/>
        <dbReference type="ChEBI" id="CHEBI:58730"/>
        <dbReference type="ChEBI" id="CHEBI:137981"/>
        <dbReference type="ChEBI" id="CHEBI:456216"/>
        <dbReference type="EC" id="6.3.4.18"/>
    </reaction>
</comment>
<comment type="similarity">
    <text evidence="4 5">Belongs to the PurK/PurT family.</text>
</comment>
<dbReference type="GO" id="GO:0004638">
    <property type="term" value="F:phosphoribosylaminoimidazole carboxylase activity"/>
    <property type="evidence" value="ECO:0007669"/>
    <property type="project" value="InterPro"/>
</dbReference>
<evidence type="ECO:0000256" key="6">
    <source>
        <dbReference type="SAM" id="MobiDB-lite"/>
    </source>
</evidence>
<dbReference type="GO" id="GO:0006189">
    <property type="term" value="P:'de novo' IMP biosynthetic process"/>
    <property type="evidence" value="ECO:0007669"/>
    <property type="project" value="UniProtKB-UniRule"/>
</dbReference>
<dbReference type="EC" id="6.3.4.18" evidence="4 5"/>
<dbReference type="AlphaFoldDB" id="A0A2A2SFW0"/>
<dbReference type="InterPro" id="IPR013815">
    <property type="entry name" value="ATP_grasp_subdomain_1"/>
</dbReference>
<dbReference type="EMBL" id="NSLI01000003">
    <property type="protein sequence ID" value="PAX08095.1"/>
    <property type="molecule type" value="Genomic_DNA"/>
</dbReference>
<comment type="function">
    <text evidence="5">Catalyzes the ATP-dependent conversion of 5-aminoimidazole ribonucleotide (AIR) and HCO(3)- to N5-carboxyaminoimidazole ribonucleotide (N5-CAIR).</text>
</comment>
<organism evidence="8 9">
    <name type="scientific">Sphingomonas lenta</name>
    <dbReference type="NCBI Taxonomy" id="1141887"/>
    <lineage>
        <taxon>Bacteria</taxon>
        <taxon>Pseudomonadati</taxon>
        <taxon>Pseudomonadota</taxon>
        <taxon>Alphaproteobacteria</taxon>
        <taxon>Sphingomonadales</taxon>
        <taxon>Sphingomonadaceae</taxon>
        <taxon>Sphingomonas</taxon>
    </lineage>
</organism>
<dbReference type="GO" id="GO:0005829">
    <property type="term" value="C:cytosol"/>
    <property type="evidence" value="ECO:0007669"/>
    <property type="project" value="TreeGrafter"/>
</dbReference>
<keyword evidence="2 4" id="KW-0658">Purine biosynthesis</keyword>
<dbReference type="InterPro" id="IPR011761">
    <property type="entry name" value="ATP-grasp"/>
</dbReference>
<reference evidence="9" key="1">
    <citation type="submission" date="2017-09" db="EMBL/GenBank/DDBJ databases">
        <authorList>
            <person name="Feng G."/>
            <person name="Zhu H."/>
        </authorList>
    </citation>
    <scope>NUCLEOTIDE SEQUENCE [LARGE SCALE GENOMIC DNA]</scope>
    <source>
        <strain evidence="9">1PNM-20</strain>
    </source>
</reference>
<dbReference type="Gene3D" id="3.40.50.20">
    <property type="match status" value="1"/>
</dbReference>
<feature type="binding site" evidence="4">
    <location>
        <begin position="271"/>
        <end position="272"/>
    </location>
    <ligand>
        <name>ATP</name>
        <dbReference type="ChEBI" id="CHEBI:30616"/>
    </ligand>
</feature>
<dbReference type="GO" id="GO:0046872">
    <property type="term" value="F:metal ion binding"/>
    <property type="evidence" value="ECO:0007669"/>
    <property type="project" value="InterPro"/>
</dbReference>
<gene>
    <name evidence="4 5" type="primary">purK</name>
    <name evidence="8" type="ORF">CKY28_10935</name>
</gene>
<dbReference type="Pfam" id="PF02222">
    <property type="entry name" value="ATP-grasp"/>
    <property type="match status" value="1"/>
</dbReference>
<dbReference type="SUPFAM" id="SSF56059">
    <property type="entry name" value="Glutathione synthetase ATP-binding domain-like"/>
    <property type="match status" value="1"/>
</dbReference>
<evidence type="ECO:0000313" key="8">
    <source>
        <dbReference type="EMBL" id="PAX08095.1"/>
    </source>
</evidence>
<keyword evidence="4 5" id="KW-0436">Ligase</keyword>
<dbReference type="PANTHER" id="PTHR11609:SF5">
    <property type="entry name" value="PHOSPHORIBOSYLAMINOIMIDAZOLE CARBOXYLASE"/>
    <property type="match status" value="1"/>
</dbReference>
<keyword evidence="9" id="KW-1185">Reference proteome</keyword>
<dbReference type="Gene3D" id="3.30.1490.20">
    <property type="entry name" value="ATP-grasp fold, A domain"/>
    <property type="match status" value="1"/>
</dbReference>
<dbReference type="Proteomes" id="UP000218151">
    <property type="component" value="Unassembled WGS sequence"/>
</dbReference>
<evidence type="ECO:0000256" key="3">
    <source>
        <dbReference type="ARBA" id="ARBA00022840"/>
    </source>
</evidence>
<dbReference type="NCBIfam" id="TIGR01161">
    <property type="entry name" value="purK"/>
    <property type="match status" value="1"/>
</dbReference>
<comment type="subunit">
    <text evidence="4 5">Homodimer.</text>
</comment>
<dbReference type="InterPro" id="IPR005875">
    <property type="entry name" value="PurK"/>
</dbReference>
<dbReference type="InterPro" id="IPR011054">
    <property type="entry name" value="Rudment_hybrid_motif"/>
</dbReference>
<keyword evidence="3 4" id="KW-0067">ATP-binding</keyword>
<feature type="domain" description="ATP-grasp" evidence="7">
    <location>
        <begin position="108"/>
        <end position="301"/>
    </location>
</feature>
<protein>
    <recommendedName>
        <fullName evidence="4 5">N5-carboxyaminoimidazole ribonucleotide synthase</fullName>
        <shortName evidence="4 5">N5-CAIR synthase</shortName>
        <ecNumber evidence="4 5">6.3.4.18</ecNumber>
    </recommendedName>
    <alternativeName>
        <fullName evidence="4 5">5-(carboxyamino)imidazole ribonucleotide synthetase</fullName>
    </alternativeName>
</protein>
<dbReference type="Gene3D" id="3.30.470.20">
    <property type="entry name" value="ATP-grasp fold, B domain"/>
    <property type="match status" value="1"/>
</dbReference>
<feature type="region of interest" description="Disordered" evidence="6">
    <location>
        <begin position="351"/>
        <end position="370"/>
    </location>
</feature>
<dbReference type="OrthoDB" id="9804625at2"/>
<dbReference type="HAMAP" id="MF_01928">
    <property type="entry name" value="PurK"/>
    <property type="match status" value="1"/>
</dbReference>
<feature type="binding site" evidence="4">
    <location>
        <position position="144"/>
    </location>
    <ligand>
        <name>ATP</name>
        <dbReference type="ChEBI" id="CHEBI:30616"/>
    </ligand>
</feature>
<dbReference type="PANTHER" id="PTHR11609">
    <property type="entry name" value="PURINE BIOSYNTHESIS PROTEIN 6/7, PUR6/7"/>
    <property type="match status" value="1"/>
</dbReference>
<comment type="function">
    <text evidence="4">Catalyzes the ATP-dependent conversion of 5-aminoimidazole ribonucleotide (AIR) and HCO(3)(-) to N5-carboxyaminoimidazole ribonucleotide (N5-CAIR).</text>
</comment>
<dbReference type="RefSeq" id="WP_095998337.1">
    <property type="nucleotide sequence ID" value="NZ_NSLI01000003.1"/>
</dbReference>
<dbReference type="NCBIfam" id="NF004676">
    <property type="entry name" value="PRK06019.1-2"/>
    <property type="match status" value="1"/>
</dbReference>
<dbReference type="UniPathway" id="UPA00074">
    <property type="reaction ID" value="UER00942"/>
</dbReference>
<keyword evidence="1 4" id="KW-0547">Nucleotide-binding</keyword>
<dbReference type="Pfam" id="PF17769">
    <property type="entry name" value="PurK_C"/>
    <property type="match status" value="1"/>
</dbReference>
<evidence type="ECO:0000256" key="4">
    <source>
        <dbReference type="HAMAP-Rule" id="MF_01928"/>
    </source>
</evidence>
<dbReference type="InterPro" id="IPR054350">
    <property type="entry name" value="PurT/PurK_preATP-grasp"/>
</dbReference>
<evidence type="ECO:0000256" key="1">
    <source>
        <dbReference type="ARBA" id="ARBA00022741"/>
    </source>
</evidence>